<evidence type="ECO:0000313" key="10">
    <source>
        <dbReference type="Proteomes" id="UP000271162"/>
    </source>
</evidence>
<feature type="transmembrane region" description="Helical" evidence="7">
    <location>
        <begin position="263"/>
        <end position="283"/>
    </location>
</feature>
<evidence type="ECO:0000256" key="6">
    <source>
        <dbReference type="SAM" id="MobiDB-lite"/>
    </source>
</evidence>
<dbReference type="InterPro" id="IPR011990">
    <property type="entry name" value="TPR-like_helical_dom_sf"/>
</dbReference>
<evidence type="ECO:0000256" key="4">
    <source>
        <dbReference type="ARBA" id="ARBA00040133"/>
    </source>
</evidence>
<reference evidence="11" key="1">
    <citation type="submission" date="2017-02" db="UniProtKB">
        <authorList>
            <consortium name="WormBaseParasite"/>
        </authorList>
    </citation>
    <scope>IDENTIFICATION</scope>
</reference>
<dbReference type="EMBL" id="UYSL01021843">
    <property type="protein sequence ID" value="VDL79280.1"/>
    <property type="molecule type" value="Genomic_DNA"/>
</dbReference>
<accession>A0A0N4YFY0</accession>
<evidence type="ECO:0000259" key="8">
    <source>
        <dbReference type="Pfam" id="PF13877"/>
    </source>
</evidence>
<evidence type="ECO:0000256" key="5">
    <source>
        <dbReference type="PROSITE-ProRule" id="PRU00339"/>
    </source>
</evidence>
<keyword evidence="7" id="KW-1133">Transmembrane helix</keyword>
<dbReference type="GO" id="GO:0101031">
    <property type="term" value="C:protein folding chaperone complex"/>
    <property type="evidence" value="ECO:0007669"/>
    <property type="project" value="TreeGrafter"/>
</dbReference>
<sequence length="491" mass="53361">MTAEAVRLKDEGNKCFRQSHFHNAIEFYTKSLEVELSAAVLGNRAQSFLKLNRWPAALMDCNRALELDPNFDKALYRRANALEKLGLKATALKDVERCLEISPNAALKAMKEKLSGGHDAQAIQVSCVEKGDEIRSDAEFVEIEIEVPHSSEGKEKQKTELITENPVSEEEPKLRVPTTHREFLQDYRELQRFPPEKFCRYFLEIPTISYGSVFGELLEADVVGRLLRGFVILLESKTVELEKVSSFPKDARCFFGMQLDVELLFLGISSFTCVLATLNLIWLCGKKRHTLRDDVMTARASSSRTTSSDGSGTTLGVDQTEMDRTGFDMGTALQDQKTTGMSDSLLTQPDLPEALRSSAGPVSAKRPLAPAATTVATAMGAAPPPPKPPPPPKVTPAPPPKPPPPKVAPVPPPPKVTPAPPRPALPPPKPASVPPPPKPAPPKPTIVPIHLNKPMTPTPPPGKAPPSPNKSSPSPTQTKSQPSPKGPVVKR</sequence>
<keyword evidence="1" id="KW-0677">Repeat</keyword>
<dbReference type="Pfam" id="PF13181">
    <property type="entry name" value="TPR_8"/>
    <property type="match status" value="1"/>
</dbReference>
<feature type="compositionally biased region" description="Pro residues" evidence="6">
    <location>
        <begin position="456"/>
        <end position="468"/>
    </location>
</feature>
<feature type="domain" description="RNA-polymerase II-associated protein 3-like C-terminal" evidence="8">
    <location>
        <begin position="177"/>
        <end position="232"/>
    </location>
</feature>
<dbReference type="Pfam" id="PF00515">
    <property type="entry name" value="TPR_1"/>
    <property type="match status" value="1"/>
</dbReference>
<dbReference type="SMART" id="SM00028">
    <property type="entry name" value="TPR"/>
    <property type="match status" value="2"/>
</dbReference>
<keyword evidence="10" id="KW-1185">Reference proteome</keyword>
<feature type="region of interest" description="Disordered" evidence="6">
    <location>
        <begin position="297"/>
        <end position="322"/>
    </location>
</feature>
<protein>
    <recommendedName>
        <fullName evidence="4">RNA polymerase II-associated protein 3</fullName>
    </recommendedName>
</protein>
<keyword evidence="7" id="KW-0812">Transmembrane</keyword>
<evidence type="ECO:0000256" key="3">
    <source>
        <dbReference type="ARBA" id="ARBA00038275"/>
    </source>
</evidence>
<dbReference type="STRING" id="27835.A0A0N4YFY0"/>
<proteinExistence type="inferred from homology"/>
<organism evidence="11">
    <name type="scientific">Nippostrongylus brasiliensis</name>
    <name type="common">Rat hookworm</name>
    <dbReference type="NCBI Taxonomy" id="27835"/>
    <lineage>
        <taxon>Eukaryota</taxon>
        <taxon>Metazoa</taxon>
        <taxon>Ecdysozoa</taxon>
        <taxon>Nematoda</taxon>
        <taxon>Chromadorea</taxon>
        <taxon>Rhabditida</taxon>
        <taxon>Rhabditina</taxon>
        <taxon>Rhabditomorpha</taxon>
        <taxon>Strongyloidea</taxon>
        <taxon>Heligmosomidae</taxon>
        <taxon>Nippostrongylus</taxon>
    </lineage>
</organism>
<evidence type="ECO:0000256" key="1">
    <source>
        <dbReference type="ARBA" id="ARBA00022737"/>
    </source>
</evidence>
<dbReference type="Pfam" id="PF13877">
    <property type="entry name" value="RPAP3_C"/>
    <property type="match status" value="1"/>
</dbReference>
<keyword evidence="7" id="KW-0472">Membrane</keyword>
<dbReference type="WBParaSite" id="NBR_0001568501-mRNA-1">
    <property type="protein sequence ID" value="NBR_0001568501-mRNA-1"/>
    <property type="gene ID" value="NBR_0001568501"/>
</dbReference>
<feature type="region of interest" description="Disordered" evidence="6">
    <location>
        <begin position="154"/>
        <end position="173"/>
    </location>
</feature>
<evidence type="ECO:0000313" key="11">
    <source>
        <dbReference type="WBParaSite" id="NBR_0001568501-mRNA-1"/>
    </source>
</evidence>
<keyword evidence="2 5" id="KW-0802">TPR repeat</keyword>
<dbReference type="PANTHER" id="PTHR46423">
    <property type="entry name" value="RNA POLYMERASE II-ASSOCIATED PROTEIN 3"/>
    <property type="match status" value="1"/>
</dbReference>
<dbReference type="Proteomes" id="UP000271162">
    <property type="component" value="Unassembled WGS sequence"/>
</dbReference>
<feature type="compositionally biased region" description="Low complexity" evidence="6">
    <location>
        <begin position="297"/>
        <end position="314"/>
    </location>
</feature>
<evidence type="ECO:0000256" key="7">
    <source>
        <dbReference type="SAM" id="Phobius"/>
    </source>
</evidence>
<dbReference type="InterPro" id="IPR051966">
    <property type="entry name" value="RPAP3"/>
</dbReference>
<dbReference type="SUPFAM" id="SSF48452">
    <property type="entry name" value="TPR-like"/>
    <property type="match status" value="1"/>
</dbReference>
<feature type="region of interest" description="Disordered" evidence="6">
    <location>
        <begin position="377"/>
        <end position="491"/>
    </location>
</feature>
<name>A0A0N4YFY0_NIPBR</name>
<feature type="repeat" description="TPR" evidence="5">
    <location>
        <begin position="38"/>
        <end position="71"/>
    </location>
</feature>
<dbReference type="AlphaFoldDB" id="A0A0N4YFY0"/>
<gene>
    <name evidence="9" type="ORF">NBR_LOCUS15686</name>
</gene>
<dbReference type="Gene3D" id="1.25.40.10">
    <property type="entry name" value="Tetratricopeptide repeat domain"/>
    <property type="match status" value="1"/>
</dbReference>
<reference evidence="9 10" key="2">
    <citation type="submission" date="2018-11" db="EMBL/GenBank/DDBJ databases">
        <authorList>
            <consortium name="Pathogen Informatics"/>
        </authorList>
    </citation>
    <scope>NUCLEOTIDE SEQUENCE [LARGE SCALE GENOMIC DNA]</scope>
</reference>
<evidence type="ECO:0000256" key="2">
    <source>
        <dbReference type="ARBA" id="ARBA00022803"/>
    </source>
</evidence>
<dbReference type="PANTHER" id="PTHR46423:SF1">
    <property type="entry name" value="RNA POLYMERASE II-ASSOCIATED PROTEIN 3"/>
    <property type="match status" value="1"/>
</dbReference>
<dbReference type="InterPro" id="IPR025986">
    <property type="entry name" value="RPAP3-like_C"/>
</dbReference>
<comment type="similarity">
    <text evidence="3">Belongs to the RPAP3 family.</text>
</comment>
<evidence type="ECO:0000313" key="9">
    <source>
        <dbReference type="EMBL" id="VDL79280.1"/>
    </source>
</evidence>
<feature type="compositionally biased region" description="Pro residues" evidence="6">
    <location>
        <begin position="382"/>
        <end position="445"/>
    </location>
</feature>
<dbReference type="PROSITE" id="PS50005">
    <property type="entry name" value="TPR"/>
    <property type="match status" value="1"/>
</dbReference>
<feature type="compositionally biased region" description="Low complexity" evidence="6">
    <location>
        <begin position="469"/>
        <end position="483"/>
    </location>
</feature>
<dbReference type="PRINTS" id="PR01217">
    <property type="entry name" value="PRICHEXTENSN"/>
</dbReference>
<dbReference type="InterPro" id="IPR019734">
    <property type="entry name" value="TPR_rpt"/>
</dbReference>